<keyword evidence="2" id="KW-0813">Transport</keyword>
<evidence type="ECO:0000256" key="4">
    <source>
        <dbReference type="ARBA" id="ARBA00022764"/>
    </source>
</evidence>
<dbReference type="SUPFAM" id="SSF49503">
    <property type="entry name" value="Cupredoxins"/>
    <property type="match status" value="1"/>
</dbReference>
<feature type="domain" description="Blue (type 1) copper" evidence="10">
    <location>
        <begin position="53"/>
        <end position="130"/>
    </location>
</feature>
<feature type="chain" id="PRO_5038514684" evidence="9">
    <location>
        <begin position="20"/>
        <end position="132"/>
    </location>
</feature>
<evidence type="ECO:0000256" key="9">
    <source>
        <dbReference type="SAM" id="SignalP"/>
    </source>
</evidence>
<dbReference type="PANTHER" id="PTHR36507">
    <property type="entry name" value="BLL1555 PROTEIN"/>
    <property type="match status" value="1"/>
</dbReference>
<dbReference type="InterPro" id="IPR052721">
    <property type="entry name" value="ET_Amicyanin"/>
</dbReference>
<dbReference type="Pfam" id="PF00127">
    <property type="entry name" value="Copper-bind"/>
    <property type="match status" value="1"/>
</dbReference>
<organism evidence="11 12">
    <name type="scientific">Conexibacter arvalis</name>
    <dbReference type="NCBI Taxonomy" id="912552"/>
    <lineage>
        <taxon>Bacteria</taxon>
        <taxon>Bacillati</taxon>
        <taxon>Actinomycetota</taxon>
        <taxon>Thermoleophilia</taxon>
        <taxon>Solirubrobacterales</taxon>
        <taxon>Conexibacteraceae</taxon>
        <taxon>Conexibacter</taxon>
    </lineage>
</organism>
<evidence type="ECO:0000259" key="10">
    <source>
        <dbReference type="Pfam" id="PF00127"/>
    </source>
</evidence>
<gene>
    <name evidence="11" type="ORF">BDZ31_002956</name>
</gene>
<comment type="cofactor">
    <cofactor evidence="7">
        <name>Cu cation</name>
        <dbReference type="ChEBI" id="CHEBI:23378"/>
    </cofactor>
    <text evidence="7">Binds 1 copper ion per subunit.</text>
</comment>
<sequence>MKRSSLLSLLLATGALALAGCGGDGSGTSTGGSNAGRAASSGPKTTADGGIEIAMKGIAYSPQTVSVRVGQRITWVNEDDVLHDVASTSGDEFKSELYPKGESYSWTPTEPGRISYVCTIHPGMEGTLDVTG</sequence>
<keyword evidence="4" id="KW-0574">Periplasm</keyword>
<dbReference type="GO" id="GO:0005507">
    <property type="term" value="F:copper ion binding"/>
    <property type="evidence" value="ECO:0007669"/>
    <property type="project" value="InterPro"/>
</dbReference>
<dbReference type="RefSeq" id="WP_183343097.1">
    <property type="nucleotide sequence ID" value="NZ_JACHNU010000004.1"/>
</dbReference>
<dbReference type="Proteomes" id="UP000585272">
    <property type="component" value="Unassembled WGS sequence"/>
</dbReference>
<feature type="region of interest" description="Disordered" evidence="8">
    <location>
        <begin position="26"/>
        <end position="46"/>
    </location>
</feature>
<keyword evidence="6 7" id="KW-0186">Copper</keyword>
<comment type="caution">
    <text evidence="11">The sequence shown here is derived from an EMBL/GenBank/DDBJ whole genome shotgun (WGS) entry which is preliminary data.</text>
</comment>
<evidence type="ECO:0000313" key="12">
    <source>
        <dbReference type="Proteomes" id="UP000585272"/>
    </source>
</evidence>
<dbReference type="AlphaFoldDB" id="A0A840IGJ2"/>
<dbReference type="EMBL" id="JACHNU010000004">
    <property type="protein sequence ID" value="MBB4663361.1"/>
    <property type="molecule type" value="Genomic_DNA"/>
</dbReference>
<evidence type="ECO:0000256" key="7">
    <source>
        <dbReference type="PIRSR" id="PIRSR602386-1"/>
    </source>
</evidence>
<accession>A0A840IGJ2</accession>
<evidence type="ECO:0000256" key="6">
    <source>
        <dbReference type="ARBA" id="ARBA00023008"/>
    </source>
</evidence>
<evidence type="ECO:0000256" key="5">
    <source>
        <dbReference type="ARBA" id="ARBA00022982"/>
    </source>
</evidence>
<feature type="binding site" evidence="7">
    <location>
        <position position="121"/>
    </location>
    <ligand>
        <name>Cu cation</name>
        <dbReference type="ChEBI" id="CHEBI:23378"/>
    </ligand>
</feature>
<evidence type="ECO:0000256" key="1">
    <source>
        <dbReference type="ARBA" id="ARBA00004418"/>
    </source>
</evidence>
<keyword evidence="12" id="KW-1185">Reference proteome</keyword>
<feature type="binding site" evidence="7">
    <location>
        <position position="118"/>
    </location>
    <ligand>
        <name>Cu cation</name>
        <dbReference type="ChEBI" id="CHEBI:23378"/>
    </ligand>
</feature>
<dbReference type="GO" id="GO:0042597">
    <property type="term" value="C:periplasmic space"/>
    <property type="evidence" value="ECO:0007669"/>
    <property type="project" value="UniProtKB-SubCell"/>
</dbReference>
<keyword evidence="9" id="KW-0732">Signal</keyword>
<protein>
    <submittedName>
        <fullName evidence="11">Plastocyanin</fullName>
    </submittedName>
</protein>
<dbReference type="PANTHER" id="PTHR36507:SF1">
    <property type="entry name" value="BLL1555 PROTEIN"/>
    <property type="match status" value="1"/>
</dbReference>
<feature type="binding site" evidence="7">
    <location>
        <position position="83"/>
    </location>
    <ligand>
        <name>Cu cation</name>
        <dbReference type="ChEBI" id="CHEBI:23378"/>
    </ligand>
</feature>
<dbReference type="GO" id="GO:0009055">
    <property type="term" value="F:electron transfer activity"/>
    <property type="evidence" value="ECO:0007669"/>
    <property type="project" value="InterPro"/>
</dbReference>
<evidence type="ECO:0000256" key="2">
    <source>
        <dbReference type="ARBA" id="ARBA00022448"/>
    </source>
</evidence>
<reference evidence="11 12" key="1">
    <citation type="submission" date="2020-08" db="EMBL/GenBank/DDBJ databases">
        <title>Genomic Encyclopedia of Archaeal and Bacterial Type Strains, Phase II (KMG-II): from individual species to whole genera.</title>
        <authorList>
            <person name="Goeker M."/>
        </authorList>
    </citation>
    <scope>NUCLEOTIDE SEQUENCE [LARGE SCALE GENOMIC DNA]</scope>
    <source>
        <strain evidence="11 12">DSM 23288</strain>
    </source>
</reference>
<dbReference type="InterPro" id="IPR000923">
    <property type="entry name" value="BlueCu_1"/>
</dbReference>
<dbReference type="Gene3D" id="2.60.40.420">
    <property type="entry name" value="Cupredoxins - blue copper proteins"/>
    <property type="match status" value="1"/>
</dbReference>
<evidence type="ECO:0000256" key="3">
    <source>
        <dbReference type="ARBA" id="ARBA00022723"/>
    </source>
</evidence>
<dbReference type="InterPro" id="IPR002386">
    <property type="entry name" value="Amicyanin/Pseudoazurin"/>
</dbReference>
<keyword evidence="3 7" id="KW-0479">Metal-binding</keyword>
<evidence type="ECO:0000256" key="8">
    <source>
        <dbReference type="SAM" id="MobiDB-lite"/>
    </source>
</evidence>
<evidence type="ECO:0000313" key="11">
    <source>
        <dbReference type="EMBL" id="MBB4663361.1"/>
    </source>
</evidence>
<feature type="signal peptide" evidence="9">
    <location>
        <begin position="1"/>
        <end position="19"/>
    </location>
</feature>
<feature type="binding site" evidence="7">
    <location>
        <position position="124"/>
    </location>
    <ligand>
        <name>Cu cation</name>
        <dbReference type="ChEBI" id="CHEBI:23378"/>
    </ligand>
</feature>
<proteinExistence type="predicted"/>
<dbReference type="PRINTS" id="PR00155">
    <property type="entry name" value="AMICYANIN"/>
</dbReference>
<comment type="subcellular location">
    <subcellularLocation>
        <location evidence="1">Periplasm</location>
    </subcellularLocation>
</comment>
<dbReference type="PROSITE" id="PS51257">
    <property type="entry name" value="PROKAR_LIPOPROTEIN"/>
    <property type="match status" value="1"/>
</dbReference>
<dbReference type="InterPro" id="IPR008972">
    <property type="entry name" value="Cupredoxin"/>
</dbReference>
<name>A0A840IGJ2_9ACTN</name>
<keyword evidence="5" id="KW-0249">Electron transport</keyword>